<feature type="transmembrane region" description="Helical" evidence="2">
    <location>
        <begin position="186"/>
        <end position="205"/>
    </location>
</feature>
<dbReference type="PROSITE" id="PS50005">
    <property type="entry name" value="TPR"/>
    <property type="match status" value="1"/>
</dbReference>
<reference evidence="4" key="1">
    <citation type="submission" date="2018-02" db="EMBL/GenBank/DDBJ databases">
        <authorList>
            <person name="Moore K."/>
            <person name="Momper L."/>
        </authorList>
    </citation>
    <scope>NUCLEOTIDE SEQUENCE [LARGE SCALE GENOMIC DNA]</scope>
    <source>
        <strain evidence="4">ULC18</strain>
    </source>
</reference>
<feature type="repeat" description="TPR" evidence="1">
    <location>
        <begin position="247"/>
        <end position="280"/>
    </location>
</feature>
<evidence type="ECO:0000313" key="4">
    <source>
        <dbReference type="Proteomes" id="UP000239576"/>
    </source>
</evidence>
<name>A0A2T1ESB2_9CYAN</name>
<comment type="caution">
    <text evidence="3">The sequence shown here is derived from an EMBL/GenBank/DDBJ whole genome shotgun (WGS) entry which is preliminary data.</text>
</comment>
<evidence type="ECO:0000256" key="1">
    <source>
        <dbReference type="PROSITE-ProRule" id="PRU00339"/>
    </source>
</evidence>
<gene>
    <name evidence="3" type="ORF">C7B82_00910</name>
</gene>
<evidence type="ECO:0000313" key="3">
    <source>
        <dbReference type="EMBL" id="PSB35583.1"/>
    </source>
</evidence>
<keyword evidence="2" id="KW-0472">Membrane</keyword>
<evidence type="ECO:0000256" key="2">
    <source>
        <dbReference type="SAM" id="Phobius"/>
    </source>
</evidence>
<dbReference type="InterPro" id="IPR019734">
    <property type="entry name" value="TPR_rpt"/>
</dbReference>
<sequence>MTGVRRSAWSLAAAVDRHCVPLLLDAFLSHDMASRMGGAIARDGVQVALADTPEADGAMLQTISELDQQLRAQASAIAPFTQSTDWRSSFSPKETAWWWFLAAPKTGWATMDWLWSVAAITFLTISLGLVGDISTRFLKGGPDTAGAIAVSVQSILTLLTAGGALTKAGQTAGKQTLKAVKVPEPYWQELGAGFAFLLLLGLFGLRQSLPQISIWYTDRGLENYHKGDWGSAEAHLKRALELNADNTTAHFWLGRLYEDLQRPDEARKQYQYAIAAKPDAVNNLARLSILKQDYSTAISLLQKTLSDEQTSLTPETKFALMKNMGWARLKQKNFIDAETWLGDALQLGQASKLPNEKIAAAHCLRAQVIEAEGNSKKPLPAQKKALPDWKFCAQYGTATVPEEDEWMTTAQQRLTRLEAPR</sequence>
<dbReference type="Pfam" id="PF13432">
    <property type="entry name" value="TPR_16"/>
    <property type="match status" value="1"/>
</dbReference>
<dbReference type="EMBL" id="PVWK01000008">
    <property type="protein sequence ID" value="PSB35583.1"/>
    <property type="molecule type" value="Genomic_DNA"/>
</dbReference>
<keyword evidence="1" id="KW-0802">TPR repeat</keyword>
<dbReference type="SMART" id="SM00028">
    <property type="entry name" value="TPR"/>
    <property type="match status" value="3"/>
</dbReference>
<keyword evidence="2" id="KW-1133">Transmembrane helix</keyword>
<feature type="transmembrane region" description="Helical" evidence="2">
    <location>
        <begin position="113"/>
        <end position="133"/>
    </location>
</feature>
<dbReference type="Proteomes" id="UP000239576">
    <property type="component" value="Unassembled WGS sequence"/>
</dbReference>
<keyword evidence="4" id="KW-1185">Reference proteome</keyword>
<reference evidence="3 4" key="2">
    <citation type="submission" date="2018-03" db="EMBL/GenBank/DDBJ databases">
        <title>The ancient ancestry and fast evolution of plastids.</title>
        <authorList>
            <person name="Moore K.R."/>
            <person name="Magnabosco C."/>
            <person name="Momper L."/>
            <person name="Gold D.A."/>
            <person name="Bosak T."/>
            <person name="Fournier G.P."/>
        </authorList>
    </citation>
    <scope>NUCLEOTIDE SEQUENCE [LARGE SCALE GENOMIC DNA]</scope>
    <source>
        <strain evidence="3 4">ULC18</strain>
    </source>
</reference>
<protein>
    <submittedName>
        <fullName evidence="3">Uncharacterized protein</fullName>
    </submittedName>
</protein>
<organism evidence="3 4">
    <name type="scientific">Stenomitos frigidus ULC18</name>
    <dbReference type="NCBI Taxonomy" id="2107698"/>
    <lineage>
        <taxon>Bacteria</taxon>
        <taxon>Bacillati</taxon>
        <taxon>Cyanobacteriota</taxon>
        <taxon>Cyanophyceae</taxon>
        <taxon>Leptolyngbyales</taxon>
        <taxon>Leptolyngbyaceae</taxon>
        <taxon>Stenomitos</taxon>
    </lineage>
</organism>
<accession>A0A2T1ESB2</accession>
<keyword evidence="2" id="KW-0812">Transmembrane</keyword>
<dbReference type="Gene3D" id="1.25.40.10">
    <property type="entry name" value="Tetratricopeptide repeat domain"/>
    <property type="match status" value="1"/>
</dbReference>
<dbReference type="AlphaFoldDB" id="A0A2T1ESB2"/>
<dbReference type="SUPFAM" id="SSF48452">
    <property type="entry name" value="TPR-like"/>
    <property type="match status" value="1"/>
</dbReference>
<dbReference type="RefSeq" id="WP_106254434.1">
    <property type="nucleotide sequence ID" value="NZ_CAWNSW010000020.1"/>
</dbReference>
<dbReference type="InterPro" id="IPR011990">
    <property type="entry name" value="TPR-like_helical_dom_sf"/>
</dbReference>
<dbReference type="OrthoDB" id="530353at2"/>
<feature type="transmembrane region" description="Helical" evidence="2">
    <location>
        <begin position="145"/>
        <end position="166"/>
    </location>
</feature>
<proteinExistence type="predicted"/>